<dbReference type="PANTHER" id="PTHR35374">
    <property type="entry name" value="CYCLIN-DEPENDENT KINASE 11A-LIKE"/>
    <property type="match status" value="1"/>
</dbReference>
<organism evidence="2 3">
    <name type="scientific">Brassicogethes aeneus</name>
    <name type="common">Rape pollen beetle</name>
    <name type="synonym">Meligethes aeneus</name>
    <dbReference type="NCBI Taxonomy" id="1431903"/>
    <lineage>
        <taxon>Eukaryota</taxon>
        <taxon>Metazoa</taxon>
        <taxon>Ecdysozoa</taxon>
        <taxon>Arthropoda</taxon>
        <taxon>Hexapoda</taxon>
        <taxon>Insecta</taxon>
        <taxon>Pterygota</taxon>
        <taxon>Neoptera</taxon>
        <taxon>Endopterygota</taxon>
        <taxon>Coleoptera</taxon>
        <taxon>Polyphaga</taxon>
        <taxon>Cucujiformia</taxon>
        <taxon>Nitidulidae</taxon>
        <taxon>Meligethinae</taxon>
        <taxon>Brassicogethes</taxon>
    </lineage>
</organism>
<keyword evidence="3" id="KW-1185">Reference proteome</keyword>
<dbReference type="Gene3D" id="3.40.630.30">
    <property type="match status" value="1"/>
</dbReference>
<evidence type="ECO:0000259" key="1">
    <source>
        <dbReference type="Pfam" id="PF26634"/>
    </source>
</evidence>
<dbReference type="PANTHER" id="PTHR35374:SF1">
    <property type="entry name" value="PROTEIN KINASE DOMAIN-CONTAINING PROTEIN"/>
    <property type="match status" value="1"/>
</dbReference>
<gene>
    <name evidence="2" type="ORF">MELIAE_LOCUS1191</name>
</gene>
<dbReference type="OrthoDB" id="61870at2759"/>
<evidence type="ECO:0000313" key="2">
    <source>
        <dbReference type="EMBL" id="CAH0547148.1"/>
    </source>
</evidence>
<dbReference type="SUPFAM" id="SSF55729">
    <property type="entry name" value="Acyl-CoA N-acyltransferases (Nat)"/>
    <property type="match status" value="1"/>
</dbReference>
<dbReference type="Pfam" id="PF26634">
    <property type="entry name" value="DUF8207"/>
    <property type="match status" value="1"/>
</dbReference>
<protein>
    <recommendedName>
        <fullName evidence="1">DUF8207 domain-containing protein</fullName>
    </recommendedName>
</protein>
<reference evidence="2" key="1">
    <citation type="submission" date="2021-12" db="EMBL/GenBank/DDBJ databases">
        <authorList>
            <person name="King R."/>
        </authorList>
    </citation>
    <scope>NUCLEOTIDE SEQUENCE</scope>
</reference>
<dbReference type="InterPro" id="IPR058520">
    <property type="entry name" value="DUF8207"/>
</dbReference>
<accession>A0A9P0ASX3</accession>
<dbReference type="AlphaFoldDB" id="A0A9P0ASX3"/>
<evidence type="ECO:0000313" key="3">
    <source>
        <dbReference type="Proteomes" id="UP001154078"/>
    </source>
</evidence>
<sequence length="250" mass="28586">MVNVQFFMGCSASRKIRQLKIKNDLIDQWYHDNKITCYILIVNEKPVSFALLSSMDFDPLLQHTNPKTLNYIHTLEKHRRKGYALELINHIMGRNEFTAFSCNTESKEPFKRSNCSNYAVPATQYTETPNGVSLYSCNNTDTAYGPELKNGLWLLGNTSLNFDDNHIVVGEKKFNSSEGLRQLLFSKNPGSFSANDAQIYKQILEMTGVHRDSVGRLRAKACKEKFNTVIKPLFKRNVEGMETLRQESKA</sequence>
<dbReference type="EMBL" id="OV121132">
    <property type="protein sequence ID" value="CAH0547148.1"/>
    <property type="molecule type" value="Genomic_DNA"/>
</dbReference>
<proteinExistence type="predicted"/>
<feature type="domain" description="DUF8207" evidence="1">
    <location>
        <begin position="140"/>
        <end position="234"/>
    </location>
</feature>
<dbReference type="InterPro" id="IPR016181">
    <property type="entry name" value="Acyl_CoA_acyltransferase"/>
</dbReference>
<dbReference type="Proteomes" id="UP001154078">
    <property type="component" value="Chromosome 1"/>
</dbReference>
<name>A0A9P0ASX3_BRAAE</name>
<dbReference type="CDD" id="cd04301">
    <property type="entry name" value="NAT_SF"/>
    <property type="match status" value="1"/>
</dbReference>